<protein>
    <submittedName>
        <fullName evidence="2">Uncharacterized protein</fullName>
    </submittedName>
</protein>
<keyword evidence="1" id="KW-0472">Membrane</keyword>
<comment type="caution">
    <text evidence="2">The sequence shown here is derived from an EMBL/GenBank/DDBJ whole genome shotgun (WGS) entry which is preliminary data.</text>
</comment>
<keyword evidence="1" id="KW-0812">Transmembrane</keyword>
<dbReference type="EMBL" id="JPRH01000013">
    <property type="protein sequence ID" value="KFF10129.1"/>
    <property type="molecule type" value="Genomic_DNA"/>
</dbReference>
<accession>A0A086A0B5</accession>
<evidence type="ECO:0000256" key="1">
    <source>
        <dbReference type="SAM" id="Phobius"/>
    </source>
</evidence>
<evidence type="ECO:0000313" key="3">
    <source>
        <dbReference type="Proteomes" id="UP000028705"/>
    </source>
</evidence>
<gene>
    <name evidence="2" type="ORF">IW15_21575</name>
</gene>
<organism evidence="2 3">
    <name type="scientific">Chryseobacterium soli</name>
    <dbReference type="NCBI Taxonomy" id="445961"/>
    <lineage>
        <taxon>Bacteria</taxon>
        <taxon>Pseudomonadati</taxon>
        <taxon>Bacteroidota</taxon>
        <taxon>Flavobacteriia</taxon>
        <taxon>Flavobacteriales</taxon>
        <taxon>Weeksellaceae</taxon>
        <taxon>Chryseobacterium group</taxon>
        <taxon>Chryseobacterium</taxon>
    </lineage>
</organism>
<dbReference type="AlphaFoldDB" id="A0A086A0B5"/>
<proteinExistence type="predicted"/>
<feature type="transmembrane region" description="Helical" evidence="1">
    <location>
        <begin position="6"/>
        <end position="22"/>
    </location>
</feature>
<keyword evidence="3" id="KW-1185">Reference proteome</keyword>
<dbReference type="Proteomes" id="UP000028705">
    <property type="component" value="Unassembled WGS sequence"/>
</dbReference>
<evidence type="ECO:0000313" key="2">
    <source>
        <dbReference type="EMBL" id="KFF10129.1"/>
    </source>
</evidence>
<keyword evidence="1" id="KW-1133">Transmembrane helix</keyword>
<reference evidence="2 3" key="1">
    <citation type="submission" date="2014-07" db="EMBL/GenBank/DDBJ databases">
        <title>Genome of Chryseobacterium soli DSM 19298.</title>
        <authorList>
            <person name="Stropko S.J."/>
            <person name="Pipes S.E."/>
            <person name="Newman J."/>
        </authorList>
    </citation>
    <scope>NUCLEOTIDE SEQUENCE [LARGE SCALE GENOMIC DNA]</scope>
    <source>
        <strain evidence="2 3">DSM 19298</strain>
    </source>
</reference>
<dbReference type="RefSeq" id="WP_034715279.1">
    <property type="nucleotide sequence ID" value="NZ_JPRH01000013.1"/>
</dbReference>
<name>A0A086A0B5_9FLAO</name>
<sequence length="72" mass="8287">MNTLEFAIHLWTALIFAALIYLSDNKTTKDDLPKFLTCDDPINIDNLIVSFEMYSVEGLLSLRIKKIHFIPT</sequence>